<dbReference type="InterPro" id="IPR017871">
    <property type="entry name" value="ABC_transporter-like_CS"/>
</dbReference>
<proteinExistence type="predicted"/>
<gene>
    <name evidence="6" type="ORF">UFOPK3402_01043</name>
</gene>
<dbReference type="GO" id="GO:0005524">
    <property type="term" value="F:ATP binding"/>
    <property type="evidence" value="ECO:0007669"/>
    <property type="project" value="UniProtKB-KW"/>
</dbReference>
<evidence type="ECO:0000256" key="2">
    <source>
        <dbReference type="ARBA" id="ARBA00022737"/>
    </source>
</evidence>
<dbReference type="InterPro" id="IPR003439">
    <property type="entry name" value="ABC_transporter-like_ATP-bd"/>
</dbReference>
<protein>
    <submittedName>
        <fullName evidence="6">Unannotated protein</fullName>
    </submittedName>
</protein>
<feature type="domain" description="ABC transporter" evidence="5">
    <location>
        <begin position="255"/>
        <end position="498"/>
    </location>
</feature>
<dbReference type="CDD" id="cd03216">
    <property type="entry name" value="ABC_Carb_Monos_I"/>
    <property type="match status" value="1"/>
</dbReference>
<dbReference type="SUPFAM" id="SSF52540">
    <property type="entry name" value="P-loop containing nucleoside triphosphate hydrolases"/>
    <property type="match status" value="2"/>
</dbReference>
<keyword evidence="4" id="KW-0067">ATP-binding</keyword>
<accession>A0A6J7EAN4</accession>
<feature type="domain" description="ABC transporter" evidence="5">
    <location>
        <begin position="7"/>
        <end position="242"/>
    </location>
</feature>
<keyword evidence="3" id="KW-0547">Nucleotide-binding</keyword>
<dbReference type="EMBL" id="CAFBLS010000119">
    <property type="protein sequence ID" value="CAB4877639.1"/>
    <property type="molecule type" value="Genomic_DNA"/>
</dbReference>
<evidence type="ECO:0000256" key="3">
    <source>
        <dbReference type="ARBA" id="ARBA00022741"/>
    </source>
</evidence>
<dbReference type="CDD" id="cd03215">
    <property type="entry name" value="ABC_Carb_Monos_II"/>
    <property type="match status" value="1"/>
</dbReference>
<dbReference type="PANTHER" id="PTHR43790:SF9">
    <property type="entry name" value="GALACTOFURANOSE TRANSPORTER ATP-BINDING PROTEIN YTFR"/>
    <property type="match status" value="1"/>
</dbReference>
<evidence type="ECO:0000259" key="5">
    <source>
        <dbReference type="PROSITE" id="PS50893"/>
    </source>
</evidence>
<organism evidence="6">
    <name type="scientific">freshwater metagenome</name>
    <dbReference type="NCBI Taxonomy" id="449393"/>
    <lineage>
        <taxon>unclassified sequences</taxon>
        <taxon>metagenomes</taxon>
        <taxon>ecological metagenomes</taxon>
    </lineage>
</organism>
<evidence type="ECO:0000313" key="6">
    <source>
        <dbReference type="EMBL" id="CAB4877639.1"/>
    </source>
</evidence>
<dbReference type="Gene3D" id="3.40.50.300">
    <property type="entry name" value="P-loop containing nucleotide triphosphate hydrolases"/>
    <property type="match status" value="2"/>
</dbReference>
<dbReference type="InterPro" id="IPR027417">
    <property type="entry name" value="P-loop_NTPase"/>
</dbReference>
<dbReference type="PROSITE" id="PS00211">
    <property type="entry name" value="ABC_TRANSPORTER_1"/>
    <property type="match status" value="1"/>
</dbReference>
<dbReference type="Pfam" id="PF00005">
    <property type="entry name" value="ABC_tran"/>
    <property type="match status" value="2"/>
</dbReference>
<dbReference type="GO" id="GO:0016887">
    <property type="term" value="F:ATP hydrolysis activity"/>
    <property type="evidence" value="ECO:0007669"/>
    <property type="project" value="InterPro"/>
</dbReference>
<evidence type="ECO:0000256" key="4">
    <source>
        <dbReference type="ARBA" id="ARBA00022840"/>
    </source>
</evidence>
<dbReference type="PANTHER" id="PTHR43790">
    <property type="entry name" value="CARBOHYDRATE TRANSPORT ATP-BINDING PROTEIN MG119-RELATED"/>
    <property type="match status" value="1"/>
</dbReference>
<reference evidence="6" key="1">
    <citation type="submission" date="2020-05" db="EMBL/GenBank/DDBJ databases">
        <authorList>
            <person name="Chiriac C."/>
            <person name="Salcher M."/>
            <person name="Ghai R."/>
            <person name="Kavagutti S V."/>
        </authorList>
    </citation>
    <scope>NUCLEOTIDE SEQUENCE</scope>
</reference>
<name>A0A6J7EAN4_9ZZZZ</name>
<dbReference type="AlphaFoldDB" id="A0A6J7EAN4"/>
<keyword evidence="2" id="KW-0677">Repeat</keyword>
<dbReference type="InterPro" id="IPR003593">
    <property type="entry name" value="AAA+_ATPase"/>
</dbReference>
<keyword evidence="1" id="KW-0813">Transport</keyword>
<dbReference type="SMART" id="SM00382">
    <property type="entry name" value="AAA"/>
    <property type="match status" value="2"/>
</dbReference>
<evidence type="ECO:0000256" key="1">
    <source>
        <dbReference type="ARBA" id="ARBA00022448"/>
    </source>
</evidence>
<dbReference type="InterPro" id="IPR050107">
    <property type="entry name" value="ABC_carbohydrate_import_ATPase"/>
</dbReference>
<dbReference type="PROSITE" id="PS50893">
    <property type="entry name" value="ABC_TRANSPORTER_2"/>
    <property type="match status" value="2"/>
</dbReference>
<sequence length="503" mass="53069">MPEPMRLEMREITKTYGNLRAVDAVSFDLAPGEVHALLGHNGAGKSTLVKILSGVVHPDSGQVLIDGVEVSPRNPRHAQELGVALVDQELSLVTVLTVEENLLLGSLRRSTGNSGSTSPEALRALLDDLGLSHVKLSAPTGNLPIGEQQLVEIARALSRDARIIILDEPTATLSELEIAKVFAAVRGLAAQGKSVIYVSHRLGEVLTLCQRATVFRDGKLVGTRNVAELDRSGIVEMMLGHVPESGRQGLAEVPANPEVVTITGLSVPPRIQSFDLTITGGQIVGLAGQVGCGASEVLRALGGLIPEARGTVDISGSRLTLGSPGRVRAEGVFFAPNDRKEEGLFLSHSIADNLVATRLPRLSGGGFIRKSLQSLNVNRLLALTGISAERRGTEVGSLSGGNQQKVLIARGIEQESSRMLLFDEPARGVDVGGRADIHELIRGAVAQGNAVLFSSTELDEILDLADIIVTMFAGRIVSIRSRAEATAASILTDMTHGSEVMSA</sequence>